<accession>A0A8S2RZV7</accession>
<dbReference type="PANTHER" id="PTHR10416">
    <property type="entry name" value="DNA POLYMERASE DELTA SUBUNIT 2"/>
    <property type="match status" value="1"/>
</dbReference>
<proteinExistence type="inferred from homology"/>
<evidence type="ECO:0000313" key="4">
    <source>
        <dbReference type="EMBL" id="CAF4194310.1"/>
    </source>
</evidence>
<name>A0A8S2RZV7_9BILA</name>
<comment type="caution">
    <text evidence="4">The sequence shown here is derived from an EMBL/GenBank/DDBJ whole genome shotgun (WGS) entry which is preliminary data.</text>
</comment>
<dbReference type="Proteomes" id="UP000676336">
    <property type="component" value="Unassembled WGS sequence"/>
</dbReference>
<comment type="similarity">
    <text evidence="1">Belongs to the DNA polymerase delta/II small subunit family.</text>
</comment>
<organism evidence="4 5">
    <name type="scientific">Rotaria magnacalcarata</name>
    <dbReference type="NCBI Taxonomy" id="392030"/>
    <lineage>
        <taxon>Eukaryota</taxon>
        <taxon>Metazoa</taxon>
        <taxon>Spiralia</taxon>
        <taxon>Gnathifera</taxon>
        <taxon>Rotifera</taxon>
        <taxon>Eurotatoria</taxon>
        <taxon>Bdelloidea</taxon>
        <taxon>Philodinida</taxon>
        <taxon>Philodinidae</taxon>
        <taxon>Rotaria</taxon>
    </lineage>
</organism>
<feature type="non-terminal residue" evidence="4">
    <location>
        <position position="1"/>
    </location>
</feature>
<reference evidence="4" key="1">
    <citation type="submission" date="2021-02" db="EMBL/GenBank/DDBJ databases">
        <authorList>
            <person name="Nowell W R."/>
        </authorList>
    </citation>
    <scope>NUCLEOTIDE SEQUENCE</scope>
</reference>
<gene>
    <name evidence="4" type="ORF">SMN809_LOCUS21606</name>
</gene>
<dbReference type="GO" id="GO:0006271">
    <property type="term" value="P:DNA strand elongation involved in DNA replication"/>
    <property type="evidence" value="ECO:0007669"/>
    <property type="project" value="TreeGrafter"/>
</dbReference>
<dbReference type="EMBL" id="CAJOBI010017351">
    <property type="protein sequence ID" value="CAF4194310.1"/>
    <property type="molecule type" value="Genomic_DNA"/>
</dbReference>
<evidence type="ECO:0000256" key="2">
    <source>
        <dbReference type="ARBA" id="ARBA00022705"/>
    </source>
</evidence>
<dbReference type="InterPro" id="IPR024826">
    <property type="entry name" value="DNA_pol_delta/II_ssu"/>
</dbReference>
<protein>
    <recommendedName>
        <fullName evidence="3">DNA polymerase alpha/delta/epsilon subunit B domain-containing protein</fullName>
    </recommendedName>
</protein>
<dbReference type="AlphaFoldDB" id="A0A8S2RZV7"/>
<sequence>MTASSVEAMHSIDELFNKIAAITDIDIMPGVNDPRCHMLPQQPLHPCMFPSSSKRKTTHCLT</sequence>
<dbReference type="InterPro" id="IPR007185">
    <property type="entry name" value="DNA_pol_a/d/e_bsu"/>
</dbReference>
<evidence type="ECO:0000256" key="1">
    <source>
        <dbReference type="ARBA" id="ARBA00006035"/>
    </source>
</evidence>
<dbReference type="GO" id="GO:0003677">
    <property type="term" value="F:DNA binding"/>
    <property type="evidence" value="ECO:0007669"/>
    <property type="project" value="InterPro"/>
</dbReference>
<evidence type="ECO:0000313" key="5">
    <source>
        <dbReference type="Proteomes" id="UP000676336"/>
    </source>
</evidence>
<dbReference type="Pfam" id="PF04042">
    <property type="entry name" value="DNA_pol_E_B"/>
    <property type="match status" value="1"/>
</dbReference>
<dbReference type="PANTHER" id="PTHR10416:SF0">
    <property type="entry name" value="DNA POLYMERASE DELTA SUBUNIT 2"/>
    <property type="match status" value="1"/>
</dbReference>
<dbReference type="GO" id="GO:0043625">
    <property type="term" value="C:delta DNA polymerase complex"/>
    <property type="evidence" value="ECO:0007669"/>
    <property type="project" value="TreeGrafter"/>
</dbReference>
<evidence type="ECO:0000259" key="3">
    <source>
        <dbReference type="Pfam" id="PF04042"/>
    </source>
</evidence>
<keyword evidence="2" id="KW-0235">DNA replication</keyword>
<feature type="domain" description="DNA polymerase alpha/delta/epsilon subunit B" evidence="3">
    <location>
        <begin position="5"/>
        <end position="62"/>
    </location>
</feature>
<dbReference type="Gene3D" id="3.60.21.50">
    <property type="match status" value="1"/>
</dbReference>